<evidence type="ECO:0000313" key="3">
    <source>
        <dbReference type="Proteomes" id="UP000037432"/>
    </source>
</evidence>
<name>A0A0J7YX31_STRVR</name>
<dbReference type="EMBL" id="LFNT01000086">
    <property type="protein sequence ID" value="KMS68002.1"/>
    <property type="molecule type" value="Genomic_DNA"/>
</dbReference>
<organism evidence="2 3">
    <name type="scientific">Streptomyces viridochromogenes</name>
    <dbReference type="NCBI Taxonomy" id="1938"/>
    <lineage>
        <taxon>Bacteria</taxon>
        <taxon>Bacillati</taxon>
        <taxon>Actinomycetota</taxon>
        <taxon>Actinomycetes</taxon>
        <taxon>Kitasatosporales</taxon>
        <taxon>Streptomycetaceae</taxon>
        <taxon>Streptomyces</taxon>
    </lineage>
</organism>
<dbReference type="AlphaFoldDB" id="A0A0J7YX31"/>
<dbReference type="Pfam" id="PF24878">
    <property type="entry name" value="YkcB_C"/>
    <property type="match status" value="1"/>
</dbReference>
<comment type="caution">
    <text evidence="2">The sequence shown here is derived from an EMBL/GenBank/DDBJ whole genome shotgun (WGS) entry which is preliminary data.</text>
</comment>
<dbReference type="Proteomes" id="UP000037432">
    <property type="component" value="Unassembled WGS sequence"/>
</dbReference>
<evidence type="ECO:0000313" key="2">
    <source>
        <dbReference type="EMBL" id="KMS68002.1"/>
    </source>
</evidence>
<evidence type="ECO:0000259" key="1">
    <source>
        <dbReference type="Pfam" id="PF24878"/>
    </source>
</evidence>
<dbReference type="InterPro" id="IPR056785">
    <property type="entry name" value="YkcA/B-like_C"/>
</dbReference>
<proteinExistence type="predicted"/>
<reference evidence="2 3" key="1">
    <citation type="submission" date="2015-06" db="EMBL/GenBank/DDBJ databases">
        <authorList>
            <person name="Ju K.-S."/>
            <person name="Doroghazi J.R."/>
            <person name="Metcalf W.W."/>
        </authorList>
    </citation>
    <scope>NUCLEOTIDE SEQUENCE [LARGE SCALE GENOMIC DNA]</scope>
    <source>
        <strain evidence="2 3">NRRL 3414</strain>
    </source>
</reference>
<protein>
    <recommendedName>
        <fullName evidence="1">Putative mannosyltransferase YkcA/B-like C-terminal domain-containing protein</fullName>
    </recommendedName>
</protein>
<sequence>MGGWSGTDEAMTLARLKSLVSAGKLHYIVVSDSGQGSTNSEIATWVEKNGTAVSDYEGLYRLDASDVG</sequence>
<feature type="domain" description="Putative mannosyltransferase YkcA/B-like C-terminal" evidence="1">
    <location>
        <begin position="1"/>
        <end position="49"/>
    </location>
</feature>
<accession>A0A0J7YX31</accession>
<dbReference type="PATRIC" id="fig|1938.3.peg.9042"/>
<gene>
    <name evidence="2" type="ORF">ACM01_40775</name>
</gene>